<dbReference type="Pfam" id="PF00924">
    <property type="entry name" value="MS_channel_2nd"/>
    <property type="match status" value="1"/>
</dbReference>
<dbReference type="InterPro" id="IPR010920">
    <property type="entry name" value="LSM_dom_sf"/>
</dbReference>
<dbReference type="SMART" id="SM00100">
    <property type="entry name" value="cNMP"/>
    <property type="match status" value="1"/>
</dbReference>
<dbReference type="SUPFAM" id="SSF50182">
    <property type="entry name" value="Sm-like ribonucleoproteins"/>
    <property type="match status" value="1"/>
</dbReference>
<feature type="transmembrane region" description="Helical" evidence="6">
    <location>
        <begin position="45"/>
        <end position="65"/>
    </location>
</feature>
<dbReference type="Gene3D" id="2.60.120.10">
    <property type="entry name" value="Jelly Rolls"/>
    <property type="match status" value="1"/>
</dbReference>
<proteinExistence type="inferred from homology"/>
<dbReference type="Pfam" id="PF00027">
    <property type="entry name" value="cNMP_binding"/>
    <property type="match status" value="1"/>
</dbReference>
<dbReference type="InterPro" id="IPR006685">
    <property type="entry name" value="MscS_channel_2nd"/>
</dbReference>
<evidence type="ECO:0000256" key="6">
    <source>
        <dbReference type="RuleBase" id="RU369025"/>
    </source>
</evidence>
<feature type="domain" description="Cyclic nucleotide-binding" evidence="7">
    <location>
        <begin position="324"/>
        <end position="443"/>
    </location>
</feature>
<evidence type="ECO:0000256" key="5">
    <source>
        <dbReference type="ARBA" id="ARBA00023136"/>
    </source>
</evidence>
<comment type="subcellular location">
    <subcellularLocation>
        <location evidence="6">Cell inner membrane</location>
        <topology evidence="6">Multi-pass membrane protein</topology>
    </subcellularLocation>
    <subcellularLocation>
        <location evidence="1">Cell membrane</location>
        <topology evidence="1">Multi-pass membrane protein</topology>
    </subcellularLocation>
</comment>
<comment type="similarity">
    <text evidence="6">Belongs to the MscS (TC 1.A.23) family.</text>
</comment>
<dbReference type="InterPro" id="IPR018490">
    <property type="entry name" value="cNMP-bd_dom_sf"/>
</dbReference>
<dbReference type="Gene3D" id="2.30.30.60">
    <property type="match status" value="1"/>
</dbReference>
<name>A0A5M8FSW6_9GAMM</name>
<dbReference type="Proteomes" id="UP000322981">
    <property type="component" value="Unassembled WGS sequence"/>
</dbReference>
<dbReference type="CDD" id="cd00038">
    <property type="entry name" value="CAP_ED"/>
    <property type="match status" value="1"/>
</dbReference>
<organism evidence="8 9">
    <name type="scientific">Thiohalocapsa marina</name>
    <dbReference type="NCBI Taxonomy" id="424902"/>
    <lineage>
        <taxon>Bacteria</taxon>
        <taxon>Pseudomonadati</taxon>
        <taxon>Pseudomonadota</taxon>
        <taxon>Gammaproteobacteria</taxon>
        <taxon>Chromatiales</taxon>
        <taxon>Chromatiaceae</taxon>
        <taxon>Thiohalocapsa</taxon>
    </lineage>
</organism>
<comment type="caution">
    <text evidence="6">Lacks conserved residue(s) required for the propagation of feature annotation.</text>
</comment>
<dbReference type="OrthoDB" id="9775207at2"/>
<dbReference type="SUPFAM" id="SSF82689">
    <property type="entry name" value="Mechanosensitive channel protein MscS (YggB), C-terminal domain"/>
    <property type="match status" value="1"/>
</dbReference>
<comment type="subunit">
    <text evidence="6">Homoheptamer.</text>
</comment>
<evidence type="ECO:0000259" key="7">
    <source>
        <dbReference type="PROSITE" id="PS50042"/>
    </source>
</evidence>
<feature type="transmembrane region" description="Helical" evidence="6">
    <location>
        <begin position="85"/>
        <end position="107"/>
    </location>
</feature>
<dbReference type="PANTHER" id="PTHR30221:SF1">
    <property type="entry name" value="SMALL-CONDUCTANCE MECHANOSENSITIVE CHANNEL"/>
    <property type="match status" value="1"/>
</dbReference>
<evidence type="ECO:0000313" key="9">
    <source>
        <dbReference type="Proteomes" id="UP000322981"/>
    </source>
</evidence>
<dbReference type="InterPro" id="IPR014710">
    <property type="entry name" value="RmlC-like_jellyroll"/>
</dbReference>
<keyword evidence="6" id="KW-0997">Cell inner membrane</keyword>
<evidence type="ECO:0000256" key="2">
    <source>
        <dbReference type="ARBA" id="ARBA00022475"/>
    </source>
</evidence>
<dbReference type="InterPro" id="IPR023408">
    <property type="entry name" value="MscS_beta-dom_sf"/>
</dbReference>
<evidence type="ECO:0000256" key="1">
    <source>
        <dbReference type="ARBA" id="ARBA00004651"/>
    </source>
</evidence>
<keyword evidence="2" id="KW-1003">Cell membrane</keyword>
<protein>
    <recommendedName>
        <fullName evidence="6">Small-conductance mechanosensitive channel</fullName>
    </recommendedName>
</protein>
<dbReference type="AlphaFoldDB" id="A0A5M8FSW6"/>
<evidence type="ECO:0000256" key="3">
    <source>
        <dbReference type="ARBA" id="ARBA00022692"/>
    </source>
</evidence>
<dbReference type="EMBL" id="VWXX01000005">
    <property type="protein sequence ID" value="KAA6186212.1"/>
    <property type="molecule type" value="Genomic_DNA"/>
</dbReference>
<dbReference type="InterPro" id="IPR045275">
    <property type="entry name" value="MscS_archaea/bacteria_type"/>
</dbReference>
<keyword evidence="6" id="KW-0813">Transport</keyword>
<dbReference type="GO" id="GO:0008381">
    <property type="term" value="F:mechanosensitive monoatomic ion channel activity"/>
    <property type="evidence" value="ECO:0007669"/>
    <property type="project" value="InterPro"/>
</dbReference>
<dbReference type="RefSeq" id="WP_150091138.1">
    <property type="nucleotide sequence ID" value="NZ_JBFUOH010000031.1"/>
</dbReference>
<keyword evidence="6" id="KW-0406">Ion transport</keyword>
<keyword evidence="3 6" id="KW-0812">Transmembrane</keyword>
<gene>
    <name evidence="8" type="ORF">F2Q65_05225</name>
</gene>
<evidence type="ECO:0000256" key="4">
    <source>
        <dbReference type="ARBA" id="ARBA00022989"/>
    </source>
</evidence>
<dbReference type="SUPFAM" id="SSF51206">
    <property type="entry name" value="cAMP-binding domain-like"/>
    <property type="match status" value="1"/>
</dbReference>
<reference evidence="8 9" key="1">
    <citation type="submission" date="2019-09" db="EMBL/GenBank/DDBJ databases">
        <title>Whole-genome sequence of the purple sulfur bacterium Thiohalocapsa marina DSM 19078.</title>
        <authorList>
            <person name="Kyndt J.A."/>
            <person name="Meyer T.E."/>
        </authorList>
    </citation>
    <scope>NUCLEOTIDE SEQUENCE [LARGE SCALE GENOMIC DNA]</scope>
    <source>
        <strain evidence="8 9">DSM 19078</strain>
    </source>
</reference>
<dbReference type="PROSITE" id="PS50042">
    <property type="entry name" value="CNMP_BINDING_3"/>
    <property type="match status" value="1"/>
</dbReference>
<evidence type="ECO:0000313" key="8">
    <source>
        <dbReference type="EMBL" id="KAA6186212.1"/>
    </source>
</evidence>
<keyword evidence="9" id="KW-1185">Reference proteome</keyword>
<dbReference type="GO" id="GO:0005886">
    <property type="term" value="C:plasma membrane"/>
    <property type="evidence" value="ECO:0007669"/>
    <property type="project" value="UniProtKB-SubCell"/>
</dbReference>
<feature type="transmembrane region" description="Helical" evidence="6">
    <location>
        <begin position="12"/>
        <end position="33"/>
    </location>
</feature>
<sequence length="479" mass="52110">MSDPDKTRPYRKLGWLLALIAAPALLLAGSALLQDTLDANGATGVHRYLVIVTSTLVYGISAWLIDRALRLFIWQDGYRRLTGAAAPAVLQGAASTVIYVVALLIVLSEIFKLDTGAVLLSTGIVAGVLSVAMQNTITDFFSGVALGIDRPYQVGDWIEFEDGVVGEVVSIGWRSTRILSWNSSLYVVPNKKAANSTLHNYDQPTKAYGYWFDVLLSADVSPLVARQLLLQAAIRCNAVLTSPAPIVYLSDGSRLPYRYMVYVHFPNFSRRFAAIDALSLEIHQQLSQAGISPAAVTYEIDTRRVRPLSISVPDIVDILRDTAAFAPLSDTAIGRLADGLSVQEVPMGSLLSREGASGGSMFVIVSGVVSLSRNIDGRSRNTERLKTGQSFGELSLLKDEPRYSTATAVTNVRYIEIPRQRLDSILSESPSLLAQLTELAEARRQHSEALQRTLFDEASDGRQAGKMTLMQRLGALLGH</sequence>
<keyword evidence="4 6" id="KW-1133">Transmembrane helix</keyword>
<keyword evidence="6" id="KW-0407">Ion channel</keyword>
<comment type="caution">
    <text evidence="8">The sequence shown here is derived from an EMBL/GenBank/DDBJ whole genome shotgun (WGS) entry which is preliminary data.</text>
</comment>
<dbReference type="InterPro" id="IPR000595">
    <property type="entry name" value="cNMP-bd_dom"/>
</dbReference>
<dbReference type="Gene3D" id="1.10.287.1260">
    <property type="match status" value="1"/>
</dbReference>
<comment type="function">
    <text evidence="6">Mechanosensitive channel that participates in the regulation of osmotic pressure changes within the cell, opening in response to stretch forces in the membrane lipid bilayer, without the need for other proteins. Contributes to normal resistance to hypoosmotic shock. Forms an ion channel of 1.0 nanosiemens conductance with a slight preference for anions.</text>
</comment>
<keyword evidence="5 6" id="KW-0472">Membrane</keyword>
<dbReference type="InterPro" id="IPR011066">
    <property type="entry name" value="MscS_channel_C_sf"/>
</dbReference>
<dbReference type="PANTHER" id="PTHR30221">
    <property type="entry name" value="SMALL-CONDUCTANCE MECHANOSENSITIVE CHANNEL"/>
    <property type="match status" value="1"/>
</dbReference>
<accession>A0A5M8FSW6</accession>